<keyword evidence="3" id="KW-1185">Reference proteome</keyword>
<accession>A0AAE0D0U8</accession>
<sequence>MSDKEVHNDHAGRIGTLDVKNRIVLPKEISQLASLLAGVTQAFEELGRAHQSAHPDADTIKMCNDAAGNWLLLARAASQRYMLPGVDSLIKESISGHPACLNPRAFMKKAEIIIEAQLPQFANWATNETNNTEPPLKTSKDEEIKNLKTEIQSLKRSMQLEKKKTDMLETKIQSLEQKTQLSRTEADGLNTALAAYAYQTRMTGLTYAALNVIPGPGQGWSAVVYNDHVLYLPAPTAHAFALMLREFVLPSNFNCLFPQSIMEFTKISALCYGMEFVKCVLNHEGYPTPVDSDKHRLEKAFQMCCDRWMRGRGFDLVQVKASVVEIGARVKVLQRILEAREGFKQPFLPIMTFGSVEYLEIFSLERETTFEECVDLMGLHGVIFQECED</sequence>
<organism evidence="2 3">
    <name type="scientific">Colletotrichum kahawae</name>
    <name type="common">Coffee berry disease fungus</name>
    <dbReference type="NCBI Taxonomy" id="34407"/>
    <lineage>
        <taxon>Eukaryota</taxon>
        <taxon>Fungi</taxon>
        <taxon>Dikarya</taxon>
        <taxon>Ascomycota</taxon>
        <taxon>Pezizomycotina</taxon>
        <taxon>Sordariomycetes</taxon>
        <taxon>Hypocreomycetidae</taxon>
        <taxon>Glomerellales</taxon>
        <taxon>Glomerellaceae</taxon>
        <taxon>Colletotrichum</taxon>
        <taxon>Colletotrichum gloeosporioides species complex</taxon>
    </lineage>
</organism>
<name>A0AAE0D0U8_COLKA</name>
<protein>
    <submittedName>
        <fullName evidence="2">Uncharacterized protein</fullName>
    </submittedName>
</protein>
<evidence type="ECO:0000256" key="1">
    <source>
        <dbReference type="SAM" id="Coils"/>
    </source>
</evidence>
<keyword evidence="1" id="KW-0175">Coiled coil</keyword>
<dbReference type="EMBL" id="VYYT01000444">
    <property type="protein sequence ID" value="KAK2735419.1"/>
    <property type="molecule type" value="Genomic_DNA"/>
</dbReference>
<feature type="coiled-coil region" evidence="1">
    <location>
        <begin position="137"/>
        <end position="178"/>
    </location>
</feature>
<dbReference type="AlphaFoldDB" id="A0AAE0D0U8"/>
<comment type="caution">
    <text evidence="2">The sequence shown here is derived from an EMBL/GenBank/DDBJ whole genome shotgun (WGS) entry which is preliminary data.</text>
</comment>
<reference evidence="2" key="1">
    <citation type="submission" date="2023-02" db="EMBL/GenBank/DDBJ databases">
        <title>Colletotrichum kahawae CIFC_Que2 genome sequencing and assembly.</title>
        <authorList>
            <person name="Baroncelli R."/>
        </authorList>
    </citation>
    <scope>NUCLEOTIDE SEQUENCE</scope>
    <source>
        <strain evidence="2">CIFC_Que2</strain>
    </source>
</reference>
<dbReference type="Proteomes" id="UP001281614">
    <property type="component" value="Unassembled WGS sequence"/>
</dbReference>
<proteinExistence type="predicted"/>
<evidence type="ECO:0000313" key="3">
    <source>
        <dbReference type="Proteomes" id="UP001281614"/>
    </source>
</evidence>
<gene>
    <name evidence="2" type="ORF">CKAH01_01800</name>
</gene>
<evidence type="ECO:0000313" key="2">
    <source>
        <dbReference type="EMBL" id="KAK2735419.1"/>
    </source>
</evidence>